<dbReference type="Gene3D" id="1.10.940.10">
    <property type="entry name" value="NusB-like"/>
    <property type="match status" value="1"/>
</dbReference>
<evidence type="ECO:0000313" key="7">
    <source>
        <dbReference type="EMBL" id="SVA96339.1"/>
    </source>
</evidence>
<dbReference type="InterPro" id="IPR011605">
    <property type="entry name" value="NusB_fam"/>
</dbReference>
<dbReference type="GO" id="GO:0003723">
    <property type="term" value="F:RNA binding"/>
    <property type="evidence" value="ECO:0007669"/>
    <property type="project" value="UniProtKB-KW"/>
</dbReference>
<name>A0A382A4P2_9ZZZZ</name>
<keyword evidence="2" id="KW-0889">Transcription antitermination</keyword>
<evidence type="ECO:0000256" key="2">
    <source>
        <dbReference type="ARBA" id="ARBA00022814"/>
    </source>
</evidence>
<dbReference type="PANTHER" id="PTHR11078">
    <property type="entry name" value="N UTILIZATION SUBSTANCE PROTEIN B-RELATED"/>
    <property type="match status" value="1"/>
</dbReference>
<dbReference type="GO" id="GO:0006353">
    <property type="term" value="P:DNA-templated transcription termination"/>
    <property type="evidence" value="ECO:0007669"/>
    <property type="project" value="InterPro"/>
</dbReference>
<evidence type="ECO:0000256" key="4">
    <source>
        <dbReference type="ARBA" id="ARBA00023015"/>
    </source>
</evidence>
<comment type="similarity">
    <text evidence="1">Belongs to the NusB family.</text>
</comment>
<keyword evidence="5" id="KW-0804">Transcription</keyword>
<keyword evidence="4" id="KW-0805">Transcription regulation</keyword>
<evidence type="ECO:0000256" key="1">
    <source>
        <dbReference type="ARBA" id="ARBA00005952"/>
    </source>
</evidence>
<keyword evidence="3" id="KW-0694">RNA-binding</keyword>
<dbReference type="GO" id="GO:0005829">
    <property type="term" value="C:cytosol"/>
    <property type="evidence" value="ECO:0007669"/>
    <property type="project" value="TreeGrafter"/>
</dbReference>
<proteinExistence type="inferred from homology"/>
<dbReference type="InterPro" id="IPR035926">
    <property type="entry name" value="NusB-like_sf"/>
</dbReference>
<dbReference type="PANTHER" id="PTHR11078:SF3">
    <property type="entry name" value="ANTITERMINATION NUSB DOMAIN-CONTAINING PROTEIN"/>
    <property type="match status" value="1"/>
</dbReference>
<dbReference type="SUPFAM" id="SSF48013">
    <property type="entry name" value="NusB-like"/>
    <property type="match status" value="1"/>
</dbReference>
<dbReference type="Pfam" id="PF01029">
    <property type="entry name" value="NusB"/>
    <property type="match status" value="1"/>
</dbReference>
<dbReference type="GO" id="GO:0031564">
    <property type="term" value="P:transcription antitermination"/>
    <property type="evidence" value="ECO:0007669"/>
    <property type="project" value="UniProtKB-KW"/>
</dbReference>
<evidence type="ECO:0000256" key="5">
    <source>
        <dbReference type="ARBA" id="ARBA00023163"/>
    </source>
</evidence>
<protein>
    <recommendedName>
        <fullName evidence="6">NusB/RsmB/TIM44 domain-containing protein</fullName>
    </recommendedName>
</protein>
<dbReference type="EMBL" id="UINC01023849">
    <property type="protein sequence ID" value="SVA96339.1"/>
    <property type="molecule type" value="Genomic_DNA"/>
</dbReference>
<feature type="domain" description="NusB/RsmB/TIM44" evidence="6">
    <location>
        <begin position="18"/>
        <end position="143"/>
    </location>
</feature>
<sequence length="149" mass="16940">VKKFVEMEYKPRISSRRETRVLVLQALCEYDSVGHDPMEVLERGFNEYKIKNNFHIFAGDIVANVLENFVSMDTIISELAPDWPLMQIAMVDRNILRMAIAELVWCEDKVPEKVVLNEAVELAKRFGSESSPSFVNGVLGSYMKIGIAV</sequence>
<gene>
    <name evidence="7" type="ORF">METZ01_LOCUS149193</name>
</gene>
<reference evidence="7" key="1">
    <citation type="submission" date="2018-05" db="EMBL/GenBank/DDBJ databases">
        <authorList>
            <person name="Lanie J.A."/>
            <person name="Ng W.-L."/>
            <person name="Kazmierczak K.M."/>
            <person name="Andrzejewski T.M."/>
            <person name="Davidsen T.M."/>
            <person name="Wayne K.J."/>
            <person name="Tettelin H."/>
            <person name="Glass J.I."/>
            <person name="Rusch D."/>
            <person name="Podicherti R."/>
            <person name="Tsui H.-C.T."/>
            <person name="Winkler M.E."/>
        </authorList>
    </citation>
    <scope>NUCLEOTIDE SEQUENCE</scope>
</reference>
<dbReference type="InterPro" id="IPR006027">
    <property type="entry name" value="NusB_RsmB_TIM44"/>
</dbReference>
<evidence type="ECO:0000259" key="6">
    <source>
        <dbReference type="Pfam" id="PF01029"/>
    </source>
</evidence>
<evidence type="ECO:0000256" key="3">
    <source>
        <dbReference type="ARBA" id="ARBA00022884"/>
    </source>
</evidence>
<organism evidence="7">
    <name type="scientific">marine metagenome</name>
    <dbReference type="NCBI Taxonomy" id="408172"/>
    <lineage>
        <taxon>unclassified sequences</taxon>
        <taxon>metagenomes</taxon>
        <taxon>ecological metagenomes</taxon>
    </lineage>
</organism>
<dbReference type="NCBIfam" id="TIGR01951">
    <property type="entry name" value="nusB"/>
    <property type="match status" value="1"/>
</dbReference>
<feature type="non-terminal residue" evidence="7">
    <location>
        <position position="1"/>
    </location>
</feature>
<dbReference type="HAMAP" id="MF_00073">
    <property type="entry name" value="NusB"/>
    <property type="match status" value="1"/>
</dbReference>
<accession>A0A382A4P2</accession>
<dbReference type="AlphaFoldDB" id="A0A382A4P2"/>